<dbReference type="InterPro" id="IPR031311">
    <property type="entry name" value="CHIT_BIND_RR_consensus"/>
</dbReference>
<evidence type="ECO:0008006" key="6">
    <source>
        <dbReference type="Google" id="ProtNLM"/>
    </source>
</evidence>
<evidence type="ECO:0000256" key="4">
    <source>
        <dbReference type="SAM" id="SignalP"/>
    </source>
</evidence>
<feature type="region of interest" description="Disordered" evidence="3">
    <location>
        <begin position="65"/>
        <end position="93"/>
    </location>
</feature>
<gene>
    <name evidence="5" type="ORF">g.20213</name>
</gene>
<dbReference type="InterPro" id="IPR051217">
    <property type="entry name" value="Insect_Cuticle_Struc_Prot"/>
</dbReference>
<dbReference type="PROSITE" id="PS00233">
    <property type="entry name" value="CHIT_BIND_RR_1"/>
    <property type="match status" value="1"/>
</dbReference>
<dbReference type="AlphaFoldDB" id="A0A1B6ME35"/>
<name>A0A1B6ME35_9HEMI</name>
<keyword evidence="4" id="KW-0732">Signal</keyword>
<accession>A0A1B6ME35</accession>
<evidence type="ECO:0000256" key="3">
    <source>
        <dbReference type="SAM" id="MobiDB-lite"/>
    </source>
</evidence>
<evidence type="ECO:0000313" key="5">
    <source>
        <dbReference type="EMBL" id="JAT34197.1"/>
    </source>
</evidence>
<dbReference type="GO" id="GO:0031012">
    <property type="term" value="C:extracellular matrix"/>
    <property type="evidence" value="ECO:0007669"/>
    <property type="project" value="TreeGrafter"/>
</dbReference>
<sequence>GYRTSAMLLLQVVSILMASRLTGGTEVAVPERYLRPRHYNPHPLQTLLAATQSQQLLDQQPYYYLSNGDGQQDSRPVQFPAAPDTVKPTKSHTPGYITVPKNYAFAYSVKDRQSGDDFSHKQAHNGQSTKGEYRVKLPDGRTQIVSYTADSHGYKADVRYDEQQVAKRPEASVYYSPPAYSGLSNSILQEPDYQDDPEVVYKQPVQVVHKQGLAQQYARVTATPRPLEVLFSPT</sequence>
<dbReference type="EMBL" id="GEBQ01005780">
    <property type="protein sequence ID" value="JAT34197.1"/>
    <property type="molecule type" value="Transcribed_RNA"/>
</dbReference>
<dbReference type="PANTHER" id="PTHR12236">
    <property type="entry name" value="STRUCTURAL CONTITUENT OF CUTICLE"/>
    <property type="match status" value="1"/>
</dbReference>
<organism evidence="5">
    <name type="scientific">Graphocephala atropunctata</name>
    <dbReference type="NCBI Taxonomy" id="36148"/>
    <lineage>
        <taxon>Eukaryota</taxon>
        <taxon>Metazoa</taxon>
        <taxon>Ecdysozoa</taxon>
        <taxon>Arthropoda</taxon>
        <taxon>Hexapoda</taxon>
        <taxon>Insecta</taxon>
        <taxon>Pterygota</taxon>
        <taxon>Neoptera</taxon>
        <taxon>Paraneoptera</taxon>
        <taxon>Hemiptera</taxon>
        <taxon>Auchenorrhyncha</taxon>
        <taxon>Membracoidea</taxon>
        <taxon>Cicadellidae</taxon>
        <taxon>Cicadellinae</taxon>
        <taxon>Cicadellini</taxon>
        <taxon>Graphocephala</taxon>
    </lineage>
</organism>
<feature type="non-terminal residue" evidence="5">
    <location>
        <position position="234"/>
    </location>
</feature>
<keyword evidence="1 2" id="KW-0193">Cuticle</keyword>
<proteinExistence type="predicted"/>
<evidence type="ECO:0000256" key="2">
    <source>
        <dbReference type="PROSITE-ProRule" id="PRU00497"/>
    </source>
</evidence>
<feature type="non-terminal residue" evidence="5">
    <location>
        <position position="1"/>
    </location>
</feature>
<dbReference type="GO" id="GO:0005615">
    <property type="term" value="C:extracellular space"/>
    <property type="evidence" value="ECO:0007669"/>
    <property type="project" value="TreeGrafter"/>
</dbReference>
<dbReference type="Pfam" id="PF00379">
    <property type="entry name" value="Chitin_bind_4"/>
    <property type="match status" value="1"/>
</dbReference>
<reference evidence="5" key="1">
    <citation type="submission" date="2015-11" db="EMBL/GenBank/DDBJ databases">
        <title>De novo transcriptome assembly of four potential Pierce s Disease insect vectors from Arizona vineyards.</title>
        <authorList>
            <person name="Tassone E.E."/>
        </authorList>
    </citation>
    <scope>NUCLEOTIDE SEQUENCE</scope>
</reference>
<feature type="signal peptide" evidence="4">
    <location>
        <begin position="1"/>
        <end position="24"/>
    </location>
</feature>
<dbReference type="PROSITE" id="PS51155">
    <property type="entry name" value="CHIT_BIND_RR_2"/>
    <property type="match status" value="1"/>
</dbReference>
<evidence type="ECO:0000256" key="1">
    <source>
        <dbReference type="ARBA" id="ARBA00022460"/>
    </source>
</evidence>
<feature type="chain" id="PRO_5008588307" description="Cuticle protein" evidence="4">
    <location>
        <begin position="25"/>
        <end position="234"/>
    </location>
</feature>
<protein>
    <recommendedName>
        <fullName evidence="6">Cuticle protein</fullName>
    </recommendedName>
</protein>
<dbReference type="InterPro" id="IPR000618">
    <property type="entry name" value="Insect_cuticle"/>
</dbReference>
<dbReference type="PANTHER" id="PTHR12236:SF79">
    <property type="entry name" value="CUTICULAR PROTEIN 50CB-RELATED"/>
    <property type="match status" value="1"/>
</dbReference>
<dbReference type="GO" id="GO:0042302">
    <property type="term" value="F:structural constituent of cuticle"/>
    <property type="evidence" value="ECO:0007669"/>
    <property type="project" value="UniProtKB-UniRule"/>
</dbReference>